<dbReference type="InterPro" id="IPR058352">
    <property type="entry name" value="DUF8039"/>
</dbReference>
<feature type="compositionally biased region" description="Pro residues" evidence="1">
    <location>
        <begin position="145"/>
        <end position="156"/>
    </location>
</feature>
<dbReference type="OrthoDB" id="1986371at2759"/>
<gene>
    <name evidence="3" type="ORF">GOP47_0015813</name>
</gene>
<feature type="compositionally biased region" description="Basic and acidic residues" evidence="1">
    <location>
        <begin position="177"/>
        <end position="200"/>
    </location>
</feature>
<feature type="region of interest" description="Disordered" evidence="1">
    <location>
        <begin position="119"/>
        <end position="238"/>
    </location>
</feature>
<organism evidence="3 4">
    <name type="scientific">Adiantum capillus-veneris</name>
    <name type="common">Maidenhair fern</name>
    <dbReference type="NCBI Taxonomy" id="13818"/>
    <lineage>
        <taxon>Eukaryota</taxon>
        <taxon>Viridiplantae</taxon>
        <taxon>Streptophyta</taxon>
        <taxon>Embryophyta</taxon>
        <taxon>Tracheophyta</taxon>
        <taxon>Polypodiopsida</taxon>
        <taxon>Polypodiidae</taxon>
        <taxon>Polypodiales</taxon>
        <taxon>Pteridineae</taxon>
        <taxon>Pteridaceae</taxon>
        <taxon>Vittarioideae</taxon>
        <taxon>Adiantum</taxon>
    </lineage>
</organism>
<reference evidence="3" key="1">
    <citation type="submission" date="2021-01" db="EMBL/GenBank/DDBJ databases">
        <title>Adiantum capillus-veneris genome.</title>
        <authorList>
            <person name="Fang Y."/>
            <person name="Liao Q."/>
        </authorList>
    </citation>
    <scope>NUCLEOTIDE SEQUENCE</scope>
    <source>
        <strain evidence="3">H3</strain>
        <tissue evidence="3">Leaf</tissue>
    </source>
</reference>
<keyword evidence="4" id="KW-1185">Reference proteome</keyword>
<dbReference type="EMBL" id="JABFUD020000015">
    <property type="protein sequence ID" value="KAI5069512.1"/>
    <property type="molecule type" value="Genomic_DNA"/>
</dbReference>
<dbReference type="Proteomes" id="UP000886520">
    <property type="component" value="Chromosome 15"/>
</dbReference>
<evidence type="ECO:0000259" key="2">
    <source>
        <dbReference type="Pfam" id="PF26133"/>
    </source>
</evidence>
<evidence type="ECO:0000313" key="3">
    <source>
        <dbReference type="EMBL" id="KAI5069512.1"/>
    </source>
</evidence>
<name>A0A9D4UKP8_ADICA</name>
<dbReference type="Pfam" id="PF26133">
    <property type="entry name" value="DUF8039"/>
    <property type="match status" value="1"/>
</dbReference>
<proteinExistence type="predicted"/>
<evidence type="ECO:0000256" key="1">
    <source>
        <dbReference type="SAM" id="MobiDB-lite"/>
    </source>
</evidence>
<evidence type="ECO:0000313" key="4">
    <source>
        <dbReference type="Proteomes" id="UP000886520"/>
    </source>
</evidence>
<dbReference type="AlphaFoldDB" id="A0A9D4UKP8"/>
<protein>
    <recommendedName>
        <fullName evidence="2">DUF8039 domain-containing protein</fullName>
    </recommendedName>
</protein>
<feature type="domain" description="DUF8039" evidence="2">
    <location>
        <begin position="47"/>
        <end position="114"/>
    </location>
</feature>
<accession>A0A9D4UKP8</accession>
<sequence length="266" mass="28483">MEERMAERSKGLENISSRGHSTTFDCTDGYENLSFSKNEHVVLLSKGKEVGKGIMIQSLPHEKLHGREFPRGTLGVAIQSALALGLTLPHVPPIDDDVCTLGAAVGTVVAWPIRELAKGQRTVSSGAKGSVPVAPRATSIASGAPPKPNVSKPPPKTLGEESTGVKKRSADQASEVVESKRDAASTKKEVTKAKEVEKPVKASAEGTTQSEVPAPSKDQVPIVNYSSEGDDEREDVGDEDHGLFTITEKSMLKWDLLDDTLHRLQD</sequence>
<feature type="compositionally biased region" description="Acidic residues" evidence="1">
    <location>
        <begin position="228"/>
        <end position="238"/>
    </location>
</feature>
<comment type="caution">
    <text evidence="3">The sequence shown here is derived from an EMBL/GenBank/DDBJ whole genome shotgun (WGS) entry which is preliminary data.</text>
</comment>